<protein>
    <recommendedName>
        <fullName evidence="9">Tetraspanin</fullName>
    </recommendedName>
</protein>
<dbReference type="InterPro" id="IPR008952">
    <property type="entry name" value="Tetraspanin_EC2_sf"/>
</dbReference>
<accession>A0ABD0XLA3</accession>
<comment type="caution">
    <text evidence="7">The sequence shown here is derived from an EMBL/GenBank/DDBJ whole genome shotgun (WGS) entry which is preliminary data.</text>
</comment>
<evidence type="ECO:0000313" key="8">
    <source>
        <dbReference type="Proteomes" id="UP001557470"/>
    </source>
</evidence>
<dbReference type="GO" id="GO:0012505">
    <property type="term" value="C:endomembrane system"/>
    <property type="evidence" value="ECO:0007669"/>
    <property type="project" value="UniProtKB-SubCell"/>
</dbReference>
<dbReference type="SUPFAM" id="SSF48652">
    <property type="entry name" value="Tetraspanin"/>
    <property type="match status" value="1"/>
</dbReference>
<keyword evidence="8" id="KW-1185">Reference proteome</keyword>
<evidence type="ECO:0000313" key="7">
    <source>
        <dbReference type="EMBL" id="KAL0992981.1"/>
    </source>
</evidence>
<evidence type="ECO:0000256" key="2">
    <source>
        <dbReference type="ARBA" id="ARBA00022692"/>
    </source>
</evidence>
<sequence>MDSKFTVDDNAYTQAKRIRYIEHSNDYIQVQNPRKTILVGCYGNINFVKLEKHSRQVNMRPVGKAETDRCWLHVCLNSRTCHMSSNDKLYRWMRYLMVLLCLLLFSSGFLLIGLGAWIRYGAATFIDVLGPYSAQLIYISYVCIGMGSVLSFTGLIGFCGAWRENRVCIFLFFFIVTMLFVAEIIGTVFVLVYRDSVSFVLRYSSKKSLKTEYMGPGATDPISTAWNMVMIQFKCCGLENTTEDFKDSVFSKTTGFNYPKTCCVNKTLADCDGLSITPNLIQPQSCFTKVIKVIRKQSVILGSVAGGVCLIELSSIIVSMVLFVKLGLMRHPC</sequence>
<dbReference type="Proteomes" id="UP001557470">
    <property type="component" value="Unassembled WGS sequence"/>
</dbReference>
<reference evidence="7 8" key="1">
    <citation type="submission" date="2024-06" db="EMBL/GenBank/DDBJ databases">
        <authorList>
            <person name="Pan Q."/>
            <person name="Wen M."/>
            <person name="Jouanno E."/>
            <person name="Zahm M."/>
            <person name="Klopp C."/>
            <person name="Cabau C."/>
            <person name="Louis A."/>
            <person name="Berthelot C."/>
            <person name="Parey E."/>
            <person name="Roest Crollius H."/>
            <person name="Montfort J."/>
            <person name="Robinson-Rechavi M."/>
            <person name="Bouchez O."/>
            <person name="Lampietro C."/>
            <person name="Lopez Roques C."/>
            <person name="Donnadieu C."/>
            <person name="Postlethwait J."/>
            <person name="Bobe J."/>
            <person name="Verreycken H."/>
            <person name="Guiguen Y."/>
        </authorList>
    </citation>
    <scope>NUCLEOTIDE SEQUENCE [LARGE SCALE GENOMIC DNA]</scope>
    <source>
        <strain evidence="7">Up_M1</strain>
        <tissue evidence="7">Testis</tissue>
    </source>
</reference>
<organism evidence="7 8">
    <name type="scientific">Umbra pygmaea</name>
    <name type="common">Eastern mudminnow</name>
    <dbReference type="NCBI Taxonomy" id="75934"/>
    <lineage>
        <taxon>Eukaryota</taxon>
        <taxon>Metazoa</taxon>
        <taxon>Chordata</taxon>
        <taxon>Craniata</taxon>
        <taxon>Vertebrata</taxon>
        <taxon>Euteleostomi</taxon>
        <taxon>Actinopterygii</taxon>
        <taxon>Neopterygii</taxon>
        <taxon>Teleostei</taxon>
        <taxon>Protacanthopterygii</taxon>
        <taxon>Esociformes</taxon>
        <taxon>Umbridae</taxon>
        <taxon>Umbra</taxon>
    </lineage>
</organism>
<name>A0ABD0XLA3_UMBPY</name>
<evidence type="ECO:0008006" key="9">
    <source>
        <dbReference type="Google" id="ProtNLM"/>
    </source>
</evidence>
<feature type="transmembrane region" description="Helical" evidence="6">
    <location>
        <begin position="299"/>
        <end position="324"/>
    </location>
</feature>
<feature type="transmembrane region" description="Helical" evidence="6">
    <location>
        <begin position="169"/>
        <end position="193"/>
    </location>
</feature>
<gene>
    <name evidence="7" type="ORF">UPYG_G00101780</name>
</gene>
<keyword evidence="4 6" id="KW-0472">Membrane</keyword>
<dbReference type="EMBL" id="JAGEUA010000003">
    <property type="protein sequence ID" value="KAL0992981.1"/>
    <property type="molecule type" value="Genomic_DNA"/>
</dbReference>
<dbReference type="AlphaFoldDB" id="A0ABD0XLA3"/>
<evidence type="ECO:0000256" key="5">
    <source>
        <dbReference type="ARBA" id="ARBA00023180"/>
    </source>
</evidence>
<dbReference type="Gene3D" id="1.10.1450.10">
    <property type="entry name" value="Tetraspanin"/>
    <property type="match status" value="1"/>
</dbReference>
<keyword evidence="3 6" id="KW-1133">Transmembrane helix</keyword>
<keyword evidence="2 6" id="KW-0812">Transmembrane</keyword>
<dbReference type="PRINTS" id="PR00259">
    <property type="entry name" value="TMFOUR"/>
</dbReference>
<comment type="subcellular location">
    <subcellularLocation>
        <location evidence="1">Endomembrane system</location>
        <topology evidence="1">Multi-pass membrane protein</topology>
    </subcellularLocation>
</comment>
<keyword evidence="5" id="KW-0325">Glycoprotein</keyword>
<feature type="transmembrane region" description="Helical" evidence="6">
    <location>
        <begin position="95"/>
        <end position="118"/>
    </location>
</feature>
<feature type="transmembrane region" description="Helical" evidence="6">
    <location>
        <begin position="138"/>
        <end position="162"/>
    </location>
</feature>
<dbReference type="PANTHER" id="PTHR19282">
    <property type="entry name" value="TETRASPANIN"/>
    <property type="match status" value="1"/>
</dbReference>
<dbReference type="PANTHER" id="PTHR19282:SF216">
    <property type="entry name" value="TETRASPANIN-1"/>
    <property type="match status" value="1"/>
</dbReference>
<proteinExistence type="predicted"/>
<evidence type="ECO:0000256" key="4">
    <source>
        <dbReference type="ARBA" id="ARBA00023136"/>
    </source>
</evidence>
<evidence type="ECO:0000256" key="6">
    <source>
        <dbReference type="SAM" id="Phobius"/>
    </source>
</evidence>
<evidence type="ECO:0000256" key="3">
    <source>
        <dbReference type="ARBA" id="ARBA00022989"/>
    </source>
</evidence>
<dbReference type="Pfam" id="PF00335">
    <property type="entry name" value="Tetraspanin"/>
    <property type="match status" value="1"/>
</dbReference>
<dbReference type="InterPro" id="IPR018499">
    <property type="entry name" value="Tetraspanin/Peripherin"/>
</dbReference>
<evidence type="ECO:0000256" key="1">
    <source>
        <dbReference type="ARBA" id="ARBA00004127"/>
    </source>
</evidence>